<dbReference type="SMART" id="SM00226">
    <property type="entry name" value="LMWPc"/>
    <property type="match status" value="1"/>
</dbReference>
<protein>
    <submittedName>
        <fullName evidence="2">Phosphotyrosine protein phosphatase</fullName>
    </submittedName>
</protein>
<dbReference type="InterPro" id="IPR036196">
    <property type="entry name" value="Ptyr_pPase_sf"/>
</dbReference>
<comment type="caution">
    <text evidence="2">The sequence shown here is derived from an EMBL/GenBank/DDBJ whole genome shotgun (WGS) entry which is preliminary data.</text>
</comment>
<evidence type="ECO:0000259" key="1">
    <source>
        <dbReference type="SMART" id="SM00226"/>
    </source>
</evidence>
<dbReference type="Gene3D" id="3.40.50.2300">
    <property type="match status" value="1"/>
</dbReference>
<dbReference type="RefSeq" id="WP_193913999.1">
    <property type="nucleotide sequence ID" value="NZ_JADEXS020000001.1"/>
</dbReference>
<dbReference type="PIRSF" id="PIRSF029416">
    <property type="entry name" value="UCP029416_PTP"/>
    <property type="match status" value="1"/>
</dbReference>
<dbReference type="SUPFAM" id="SSF52788">
    <property type="entry name" value="Phosphotyrosine protein phosphatases I"/>
    <property type="match status" value="1"/>
</dbReference>
<proteinExistence type="predicted"/>
<keyword evidence="3" id="KW-1185">Reference proteome</keyword>
<dbReference type="AlphaFoldDB" id="A0A8J6ZX91"/>
<dbReference type="InterPro" id="IPR023485">
    <property type="entry name" value="Ptyr_pPase"/>
</dbReference>
<organism evidence="2 3">
    <name type="scientific">Desmonostoc muscorum LEGE 12446</name>
    <dbReference type="NCBI Taxonomy" id="1828758"/>
    <lineage>
        <taxon>Bacteria</taxon>
        <taxon>Bacillati</taxon>
        <taxon>Cyanobacteriota</taxon>
        <taxon>Cyanophyceae</taxon>
        <taxon>Nostocales</taxon>
        <taxon>Nostocaceae</taxon>
        <taxon>Desmonostoc</taxon>
    </lineage>
</organism>
<dbReference type="EMBL" id="JADEXS010000037">
    <property type="protein sequence ID" value="MBE9021746.1"/>
    <property type="molecule type" value="Genomic_DNA"/>
</dbReference>
<dbReference type="Proteomes" id="UP000622533">
    <property type="component" value="Unassembled WGS sequence"/>
</dbReference>
<reference evidence="2" key="1">
    <citation type="submission" date="2020-10" db="EMBL/GenBank/DDBJ databases">
        <authorList>
            <person name="Castelo-Branco R."/>
            <person name="Eusebio N."/>
            <person name="Adriana R."/>
            <person name="Vieira A."/>
            <person name="Brugerolle De Fraissinette N."/>
            <person name="Rezende De Castro R."/>
            <person name="Schneider M.P."/>
            <person name="Vasconcelos V."/>
            <person name="Leao P.N."/>
        </authorList>
    </citation>
    <scope>NUCLEOTIDE SEQUENCE</scope>
    <source>
        <strain evidence="2">LEGE 12446</strain>
    </source>
</reference>
<evidence type="ECO:0000313" key="3">
    <source>
        <dbReference type="Proteomes" id="UP000622533"/>
    </source>
</evidence>
<name>A0A8J6ZX91_DESMC</name>
<evidence type="ECO:0000313" key="2">
    <source>
        <dbReference type="EMBL" id="MBE9021746.1"/>
    </source>
</evidence>
<feature type="domain" description="Phosphotyrosine protein phosphatase I" evidence="1">
    <location>
        <begin position="2"/>
        <end position="100"/>
    </location>
</feature>
<gene>
    <name evidence="2" type="ORF">IQ276_04480</name>
</gene>
<dbReference type="InterPro" id="IPR016919">
    <property type="entry name" value="UCP029416_PTP"/>
</dbReference>
<accession>A0A8J6ZX91</accession>
<sequence length="110" mass="12697">MKKLLFLCSQNRLRSPTAEAVFSEYEGLETDSAGLDRYAEVPVSTEALAWADIIFVMEKSHKNKLSKNFQPFLKDKKIICLDIPDEYEYMESALIELLKQKVLPLLKIKQ</sequence>